<sequence length="206" mass="24168">MRLLFEKEFNHEKMLVLSCVDMENMNCDVLNPFVCENSVLVLSELEEGGVSPVMEISNEVSLRHFMRSQRGMTKNNIAYLQELNVRELRGSPFVGFTLRDAYNSLRLNNLEDAHRKENEDNFYFNFEIDCFLSSQRSEITNHTISRRLSKTTTFYDFYRIFDEVVPEWRSNANMEDFCFNQGHVEMMVSGSKLLQHTNRLYTIGGI</sequence>
<proteinExistence type="predicted"/>
<name>A0ACB9ZXI3_CATRO</name>
<accession>A0ACB9ZXI3</accession>
<evidence type="ECO:0000313" key="2">
    <source>
        <dbReference type="Proteomes" id="UP001060085"/>
    </source>
</evidence>
<dbReference type="Proteomes" id="UP001060085">
    <property type="component" value="Linkage Group LG07"/>
</dbReference>
<organism evidence="1 2">
    <name type="scientific">Catharanthus roseus</name>
    <name type="common">Madagascar periwinkle</name>
    <name type="synonym">Vinca rosea</name>
    <dbReference type="NCBI Taxonomy" id="4058"/>
    <lineage>
        <taxon>Eukaryota</taxon>
        <taxon>Viridiplantae</taxon>
        <taxon>Streptophyta</taxon>
        <taxon>Embryophyta</taxon>
        <taxon>Tracheophyta</taxon>
        <taxon>Spermatophyta</taxon>
        <taxon>Magnoliopsida</taxon>
        <taxon>eudicotyledons</taxon>
        <taxon>Gunneridae</taxon>
        <taxon>Pentapetalae</taxon>
        <taxon>asterids</taxon>
        <taxon>lamiids</taxon>
        <taxon>Gentianales</taxon>
        <taxon>Apocynaceae</taxon>
        <taxon>Rauvolfioideae</taxon>
        <taxon>Vinceae</taxon>
        <taxon>Catharanthinae</taxon>
        <taxon>Catharanthus</taxon>
    </lineage>
</organism>
<dbReference type="EMBL" id="CM044707">
    <property type="protein sequence ID" value="KAI5653216.1"/>
    <property type="molecule type" value="Genomic_DNA"/>
</dbReference>
<evidence type="ECO:0000313" key="1">
    <source>
        <dbReference type="EMBL" id="KAI5653216.1"/>
    </source>
</evidence>
<comment type="caution">
    <text evidence="1">The sequence shown here is derived from an EMBL/GenBank/DDBJ whole genome shotgun (WGS) entry which is preliminary data.</text>
</comment>
<reference evidence="2" key="1">
    <citation type="journal article" date="2023" name="Nat. Plants">
        <title>Single-cell RNA sequencing provides a high-resolution roadmap for understanding the multicellular compartmentation of specialized metabolism.</title>
        <authorList>
            <person name="Sun S."/>
            <person name="Shen X."/>
            <person name="Li Y."/>
            <person name="Li Y."/>
            <person name="Wang S."/>
            <person name="Li R."/>
            <person name="Zhang H."/>
            <person name="Shen G."/>
            <person name="Guo B."/>
            <person name="Wei J."/>
            <person name="Xu J."/>
            <person name="St-Pierre B."/>
            <person name="Chen S."/>
            <person name="Sun C."/>
        </authorList>
    </citation>
    <scope>NUCLEOTIDE SEQUENCE [LARGE SCALE GENOMIC DNA]</scope>
</reference>
<protein>
    <submittedName>
        <fullName evidence="1">Uncharacterized protein</fullName>
    </submittedName>
</protein>
<keyword evidence="2" id="KW-1185">Reference proteome</keyword>
<gene>
    <name evidence="1" type="ORF">M9H77_30403</name>
</gene>